<organism evidence="1 2">
    <name type="scientific">Moritella viscosa</name>
    <dbReference type="NCBI Taxonomy" id="80854"/>
    <lineage>
        <taxon>Bacteria</taxon>
        <taxon>Pseudomonadati</taxon>
        <taxon>Pseudomonadota</taxon>
        <taxon>Gammaproteobacteria</taxon>
        <taxon>Alteromonadales</taxon>
        <taxon>Moritellaceae</taxon>
        <taxon>Moritella</taxon>
    </lineage>
</organism>
<proteinExistence type="predicted"/>
<reference evidence="1 2" key="1">
    <citation type="submission" date="2016-11" db="EMBL/GenBank/DDBJ databases">
        <authorList>
            <person name="Jaros S."/>
            <person name="Januszkiewicz K."/>
            <person name="Wedrychowicz H."/>
        </authorList>
    </citation>
    <scope>NUCLEOTIDE SEQUENCE [LARGE SCALE GENOMIC DNA]</scope>
    <source>
        <strain evidence="1">NVI 5450</strain>
    </source>
</reference>
<dbReference type="InterPro" id="IPR008551">
    <property type="entry name" value="TANGO2"/>
</dbReference>
<protein>
    <recommendedName>
        <fullName evidence="3">NRDE family protein</fullName>
    </recommendedName>
</protein>
<dbReference type="Proteomes" id="UP000183794">
    <property type="component" value="Unassembled WGS sequence"/>
</dbReference>
<sequence length="289" mass="32528">MCTVSWLLANDGYQVFFNRDEQKGRALAYSPKYFNERGIKYLMPVDPVGGGTWIAINQAGLSICLLNYYQGNTLRKDLISRGLLVKSLISNTSLTKIRYALSKLPLQRYAAFTLLVFPSHLTVQTGDVYAVRWDGHALTTVTAVSPMVSSSVALSEVTNYREDHHNSILLQHQVLFSGDGCNDELDIKTDSDLLEVDGVEENIIELTNLRRIEDKNSLALTRFHASHEPTPSYLSVCMHRDDAHTVSFTHLIATNKQLKMNYVCGCPCSSKQHQSYALYPQRETYVEVV</sequence>
<dbReference type="OrthoDB" id="1113830at2"/>
<dbReference type="EMBL" id="FPLD01000131">
    <property type="protein sequence ID" value="SGZ17610.1"/>
    <property type="molecule type" value="Genomic_DNA"/>
</dbReference>
<evidence type="ECO:0000313" key="1">
    <source>
        <dbReference type="EMBL" id="SGZ17610.1"/>
    </source>
</evidence>
<dbReference type="RefSeq" id="WP_075496833.1">
    <property type="nucleotide sequence ID" value="NZ_CAWRBC010000115.1"/>
</dbReference>
<evidence type="ECO:0000313" key="2">
    <source>
        <dbReference type="Proteomes" id="UP000183794"/>
    </source>
</evidence>
<accession>A0A1L0C8H5</accession>
<gene>
    <name evidence="1" type="ORF">NVI5450_4547</name>
</gene>
<dbReference type="Pfam" id="PF05742">
    <property type="entry name" value="TANGO2"/>
    <property type="match status" value="1"/>
</dbReference>
<dbReference type="AlphaFoldDB" id="A0A1L0C8H5"/>
<name>A0A1L0C8H5_9GAMM</name>
<evidence type="ECO:0008006" key="3">
    <source>
        <dbReference type="Google" id="ProtNLM"/>
    </source>
</evidence>